<name>A0AAD6U6R1_9AGAR</name>
<feature type="region of interest" description="Disordered" evidence="1">
    <location>
        <begin position="75"/>
        <end position="97"/>
    </location>
</feature>
<keyword evidence="3" id="KW-1185">Reference proteome</keyword>
<evidence type="ECO:0000256" key="1">
    <source>
        <dbReference type="SAM" id="MobiDB-lite"/>
    </source>
</evidence>
<dbReference type="EMBL" id="JARJCN010000017">
    <property type="protein sequence ID" value="KAJ7092964.1"/>
    <property type="molecule type" value="Genomic_DNA"/>
</dbReference>
<accession>A0AAD6U6R1</accession>
<feature type="region of interest" description="Disordered" evidence="1">
    <location>
        <begin position="12"/>
        <end position="37"/>
    </location>
</feature>
<feature type="compositionally biased region" description="Low complexity" evidence="1">
    <location>
        <begin position="12"/>
        <end position="22"/>
    </location>
</feature>
<protein>
    <submittedName>
        <fullName evidence="2">Uncharacterized protein</fullName>
    </submittedName>
</protein>
<organism evidence="2 3">
    <name type="scientific">Mycena belliarum</name>
    <dbReference type="NCBI Taxonomy" id="1033014"/>
    <lineage>
        <taxon>Eukaryota</taxon>
        <taxon>Fungi</taxon>
        <taxon>Dikarya</taxon>
        <taxon>Basidiomycota</taxon>
        <taxon>Agaricomycotina</taxon>
        <taxon>Agaricomycetes</taxon>
        <taxon>Agaricomycetidae</taxon>
        <taxon>Agaricales</taxon>
        <taxon>Marasmiineae</taxon>
        <taxon>Mycenaceae</taxon>
        <taxon>Mycena</taxon>
    </lineage>
</organism>
<evidence type="ECO:0000313" key="2">
    <source>
        <dbReference type="EMBL" id="KAJ7092964.1"/>
    </source>
</evidence>
<feature type="compositionally biased region" description="Pro residues" evidence="1">
    <location>
        <begin position="23"/>
        <end position="37"/>
    </location>
</feature>
<proteinExistence type="predicted"/>
<dbReference type="AlphaFoldDB" id="A0AAD6U6R1"/>
<sequence length="97" mass="10330">MIQRALASFFSPVLSNSNSSSSKPPPRPIPLPIPLPLPSPMNGSFDSGLKIHPPHRIAAQLGPSTRTITVVSSRLVNSDVDRTQPSLPETQEQALGP</sequence>
<comment type="caution">
    <text evidence="2">The sequence shown here is derived from an EMBL/GenBank/DDBJ whole genome shotgun (WGS) entry which is preliminary data.</text>
</comment>
<dbReference type="Proteomes" id="UP001222325">
    <property type="component" value="Unassembled WGS sequence"/>
</dbReference>
<reference evidence="2" key="1">
    <citation type="submission" date="2023-03" db="EMBL/GenBank/DDBJ databases">
        <title>Massive genome expansion in bonnet fungi (Mycena s.s.) driven by repeated elements and novel gene families across ecological guilds.</title>
        <authorList>
            <consortium name="Lawrence Berkeley National Laboratory"/>
            <person name="Harder C.B."/>
            <person name="Miyauchi S."/>
            <person name="Viragh M."/>
            <person name="Kuo A."/>
            <person name="Thoen E."/>
            <person name="Andreopoulos B."/>
            <person name="Lu D."/>
            <person name="Skrede I."/>
            <person name="Drula E."/>
            <person name="Henrissat B."/>
            <person name="Morin E."/>
            <person name="Kohler A."/>
            <person name="Barry K."/>
            <person name="LaButti K."/>
            <person name="Morin E."/>
            <person name="Salamov A."/>
            <person name="Lipzen A."/>
            <person name="Mereny Z."/>
            <person name="Hegedus B."/>
            <person name="Baldrian P."/>
            <person name="Stursova M."/>
            <person name="Weitz H."/>
            <person name="Taylor A."/>
            <person name="Grigoriev I.V."/>
            <person name="Nagy L.G."/>
            <person name="Martin F."/>
            <person name="Kauserud H."/>
        </authorList>
    </citation>
    <scope>NUCLEOTIDE SEQUENCE</scope>
    <source>
        <strain evidence="2">CBHHK173m</strain>
    </source>
</reference>
<evidence type="ECO:0000313" key="3">
    <source>
        <dbReference type="Proteomes" id="UP001222325"/>
    </source>
</evidence>
<feature type="compositionally biased region" description="Polar residues" evidence="1">
    <location>
        <begin position="83"/>
        <end position="97"/>
    </location>
</feature>
<gene>
    <name evidence="2" type="ORF">B0H15DRAFT_1020985</name>
</gene>